<dbReference type="HOGENOM" id="CLU_990604_0_0_1"/>
<dbReference type="InterPro" id="IPR011009">
    <property type="entry name" value="Kinase-like_dom_sf"/>
</dbReference>
<evidence type="ECO:0000313" key="1">
    <source>
        <dbReference type="EMBL" id="KDR78855.1"/>
    </source>
</evidence>
<evidence type="ECO:0000313" key="2">
    <source>
        <dbReference type="Proteomes" id="UP000027222"/>
    </source>
</evidence>
<proteinExistence type="predicted"/>
<sequence length="281" mass="31119">MERLARSLYSLKSAIDFLPLSHTRDDELGITVDIPHIFEIYQSFDNMGAYLNLQIIRLLKGGRHFSVLEAQAWGVPSDVHPGGQMQEGNCVAKLVYGPYGEDVHKALAPKFAPKLFGISSKPGINAKVYIVEYMPPPKGKQGGWSTLSSLDPVLPRGRLEDIRTVLDQITQLLKSHEFVHGDLHPDNLMIKMESQTIIAQPVEIKILNFELAGVAGTTRYPLDHADRATDLIGVDDGTNMIDKWVHEIQSMFWFGPSHRSSAGVGVEPSSVGVYYPTLSRA</sequence>
<dbReference type="Proteomes" id="UP000027222">
    <property type="component" value="Unassembled WGS sequence"/>
</dbReference>
<dbReference type="EMBL" id="KL142374">
    <property type="protein sequence ID" value="KDR78855.1"/>
    <property type="molecule type" value="Genomic_DNA"/>
</dbReference>
<protein>
    <submittedName>
        <fullName evidence="1">Uncharacterized protein</fullName>
    </submittedName>
</protein>
<dbReference type="OrthoDB" id="4062651at2759"/>
<accession>A0A067T6N9</accession>
<keyword evidence="2" id="KW-1185">Reference proteome</keyword>
<dbReference type="SUPFAM" id="SSF56112">
    <property type="entry name" value="Protein kinase-like (PK-like)"/>
    <property type="match status" value="1"/>
</dbReference>
<gene>
    <name evidence="1" type="ORF">GALMADRAFT_1273850</name>
</gene>
<name>A0A067T6N9_GALM3</name>
<organism evidence="1 2">
    <name type="scientific">Galerina marginata (strain CBS 339.88)</name>
    <dbReference type="NCBI Taxonomy" id="685588"/>
    <lineage>
        <taxon>Eukaryota</taxon>
        <taxon>Fungi</taxon>
        <taxon>Dikarya</taxon>
        <taxon>Basidiomycota</taxon>
        <taxon>Agaricomycotina</taxon>
        <taxon>Agaricomycetes</taxon>
        <taxon>Agaricomycetidae</taxon>
        <taxon>Agaricales</taxon>
        <taxon>Agaricineae</taxon>
        <taxon>Strophariaceae</taxon>
        <taxon>Galerina</taxon>
    </lineage>
</organism>
<dbReference type="AlphaFoldDB" id="A0A067T6N9"/>
<reference evidence="2" key="1">
    <citation type="journal article" date="2014" name="Proc. Natl. Acad. Sci. U.S.A.">
        <title>Extensive sampling of basidiomycete genomes demonstrates inadequacy of the white-rot/brown-rot paradigm for wood decay fungi.</title>
        <authorList>
            <person name="Riley R."/>
            <person name="Salamov A.A."/>
            <person name="Brown D.W."/>
            <person name="Nagy L.G."/>
            <person name="Floudas D."/>
            <person name="Held B.W."/>
            <person name="Levasseur A."/>
            <person name="Lombard V."/>
            <person name="Morin E."/>
            <person name="Otillar R."/>
            <person name="Lindquist E.A."/>
            <person name="Sun H."/>
            <person name="LaButti K.M."/>
            <person name="Schmutz J."/>
            <person name="Jabbour D."/>
            <person name="Luo H."/>
            <person name="Baker S.E."/>
            <person name="Pisabarro A.G."/>
            <person name="Walton J.D."/>
            <person name="Blanchette R.A."/>
            <person name="Henrissat B."/>
            <person name="Martin F."/>
            <person name="Cullen D."/>
            <person name="Hibbett D.S."/>
            <person name="Grigoriev I.V."/>
        </authorList>
    </citation>
    <scope>NUCLEOTIDE SEQUENCE [LARGE SCALE GENOMIC DNA]</scope>
    <source>
        <strain evidence="2">CBS 339.88</strain>
    </source>
</reference>